<gene>
    <name evidence="2" type="ORF">TrLO_g7900</name>
</gene>
<accession>A0A9W7FUU6</accession>
<sequence length="91" mass="10751">MTTHHVTECATIYSILMTSITTGFTAIYAYYAYTDDEDEKEKFHDFWTWVTLPISITAMAISFSLKPRREDRPYKTLLYAQYFLYVFASTF</sequence>
<feature type="transmembrane region" description="Helical" evidence="1">
    <location>
        <begin position="12"/>
        <end position="34"/>
    </location>
</feature>
<name>A0A9W7FUU6_9STRA</name>
<evidence type="ECO:0000313" key="2">
    <source>
        <dbReference type="EMBL" id="GMI18356.1"/>
    </source>
</evidence>
<keyword evidence="3" id="KW-1185">Reference proteome</keyword>
<evidence type="ECO:0000256" key="1">
    <source>
        <dbReference type="SAM" id="Phobius"/>
    </source>
</evidence>
<organism evidence="2 3">
    <name type="scientific">Triparma laevis f. longispina</name>
    <dbReference type="NCBI Taxonomy" id="1714387"/>
    <lineage>
        <taxon>Eukaryota</taxon>
        <taxon>Sar</taxon>
        <taxon>Stramenopiles</taxon>
        <taxon>Ochrophyta</taxon>
        <taxon>Bolidophyceae</taxon>
        <taxon>Parmales</taxon>
        <taxon>Triparmaceae</taxon>
        <taxon>Triparma</taxon>
    </lineage>
</organism>
<keyword evidence="1" id="KW-1133">Transmembrane helix</keyword>
<dbReference type="EMBL" id="BRXW01000331">
    <property type="protein sequence ID" value="GMI18356.1"/>
    <property type="molecule type" value="Genomic_DNA"/>
</dbReference>
<reference evidence="3" key="1">
    <citation type="journal article" date="2023" name="Commun. Biol.">
        <title>Genome analysis of Parmales, the sister group of diatoms, reveals the evolutionary specialization of diatoms from phago-mixotrophs to photoautotrophs.</title>
        <authorList>
            <person name="Ban H."/>
            <person name="Sato S."/>
            <person name="Yoshikawa S."/>
            <person name="Yamada K."/>
            <person name="Nakamura Y."/>
            <person name="Ichinomiya M."/>
            <person name="Sato N."/>
            <person name="Blanc-Mathieu R."/>
            <person name="Endo H."/>
            <person name="Kuwata A."/>
            <person name="Ogata H."/>
        </authorList>
    </citation>
    <scope>NUCLEOTIDE SEQUENCE [LARGE SCALE GENOMIC DNA]</scope>
    <source>
        <strain evidence="3">NIES 3700</strain>
    </source>
</reference>
<protein>
    <submittedName>
        <fullName evidence="2">Uncharacterized protein</fullName>
    </submittedName>
</protein>
<proteinExistence type="predicted"/>
<dbReference type="Proteomes" id="UP001165122">
    <property type="component" value="Unassembled WGS sequence"/>
</dbReference>
<feature type="transmembrane region" description="Helical" evidence="1">
    <location>
        <begin position="46"/>
        <end position="65"/>
    </location>
</feature>
<dbReference type="AlphaFoldDB" id="A0A9W7FUU6"/>
<comment type="caution">
    <text evidence="2">The sequence shown here is derived from an EMBL/GenBank/DDBJ whole genome shotgun (WGS) entry which is preliminary data.</text>
</comment>
<keyword evidence="1" id="KW-0472">Membrane</keyword>
<keyword evidence="1" id="KW-0812">Transmembrane</keyword>
<evidence type="ECO:0000313" key="3">
    <source>
        <dbReference type="Proteomes" id="UP001165122"/>
    </source>
</evidence>